<comment type="caution">
    <text evidence="1">The sequence shown here is derived from an EMBL/GenBank/DDBJ whole genome shotgun (WGS) entry which is preliminary data.</text>
</comment>
<protein>
    <submittedName>
        <fullName evidence="1">Uncharacterized protein</fullName>
    </submittedName>
</protein>
<evidence type="ECO:0000313" key="1">
    <source>
        <dbReference type="EMBL" id="MBD9729870.1"/>
    </source>
</evidence>
<dbReference type="GeneID" id="79927907"/>
<organism evidence="1 2">
    <name type="scientific">Streptomyces caniscabiei</name>
    <dbReference type="NCBI Taxonomy" id="2746961"/>
    <lineage>
        <taxon>Bacteria</taxon>
        <taxon>Bacillati</taxon>
        <taxon>Actinomycetota</taxon>
        <taxon>Actinomycetes</taxon>
        <taxon>Kitasatosporales</taxon>
        <taxon>Streptomycetaceae</taxon>
        <taxon>Streptomyces</taxon>
    </lineage>
</organism>
<dbReference type="RefSeq" id="WP_192365900.1">
    <property type="nucleotide sequence ID" value="NZ_CP119182.1"/>
</dbReference>
<gene>
    <name evidence="1" type="ORF">IHE70_43205</name>
</gene>
<sequence length="116" mass="12522">MEHEADVAAPGVGGVLAGEAVPGVEVGECLGDSVGVGVHAVGEDRVDEFLPLDLKNDFYMQTEARGQTPDSEIRLRQQIVKLEELRARDIAKLSRLRTDIDHLAGAVDQPHPDQTL</sequence>
<dbReference type="AlphaFoldDB" id="A0A927QL25"/>
<dbReference type="EMBL" id="JACYXT010000033">
    <property type="protein sequence ID" value="MBD9729870.1"/>
    <property type="molecule type" value="Genomic_DNA"/>
</dbReference>
<reference evidence="1" key="1">
    <citation type="submission" date="2020-09" db="EMBL/GenBank/DDBJ databases">
        <title>Streptomyces canutascabiei sp. nov., which causes potato common scab and is distributed across the world.</title>
        <authorList>
            <person name="Nguyen H.P."/>
            <person name="Weisberg A.J."/>
            <person name="Chang J.H."/>
            <person name="Clarke C.R."/>
        </authorList>
    </citation>
    <scope>NUCLEOTIDE SEQUENCE</scope>
    <source>
        <strain evidence="1">ID-01-6.2a</strain>
    </source>
</reference>
<accession>A0A927QL25</accession>
<dbReference type="Proteomes" id="UP000661025">
    <property type="component" value="Unassembled WGS sequence"/>
</dbReference>
<name>A0A927QL25_9ACTN</name>
<proteinExistence type="predicted"/>
<evidence type="ECO:0000313" key="2">
    <source>
        <dbReference type="Proteomes" id="UP000661025"/>
    </source>
</evidence>